<dbReference type="EMBL" id="BAABHF010000046">
    <property type="protein sequence ID" value="GAA4512417.1"/>
    <property type="molecule type" value="Genomic_DNA"/>
</dbReference>
<dbReference type="Pfam" id="PF00069">
    <property type="entry name" value="Pkinase"/>
    <property type="match status" value="1"/>
</dbReference>
<evidence type="ECO:0000259" key="8">
    <source>
        <dbReference type="PROSITE" id="PS50011"/>
    </source>
</evidence>
<dbReference type="CDD" id="cd14014">
    <property type="entry name" value="STKc_PknB_like"/>
    <property type="match status" value="1"/>
</dbReference>
<evidence type="ECO:0000256" key="3">
    <source>
        <dbReference type="ARBA" id="ARBA00022679"/>
    </source>
</evidence>
<keyword evidence="7" id="KW-0812">Transmembrane</keyword>
<dbReference type="Gene3D" id="1.10.510.10">
    <property type="entry name" value="Transferase(Phosphotransferase) domain 1"/>
    <property type="match status" value="1"/>
</dbReference>
<keyword evidence="3" id="KW-0808">Transferase</keyword>
<evidence type="ECO:0000313" key="9">
    <source>
        <dbReference type="EMBL" id="GAA4512417.1"/>
    </source>
</evidence>
<keyword evidence="2" id="KW-0723">Serine/threonine-protein kinase</keyword>
<evidence type="ECO:0000256" key="5">
    <source>
        <dbReference type="ARBA" id="ARBA00022777"/>
    </source>
</evidence>
<evidence type="ECO:0000256" key="7">
    <source>
        <dbReference type="SAM" id="Phobius"/>
    </source>
</evidence>
<accession>A0ABP8QXA8</accession>
<keyword evidence="5" id="KW-0418">Kinase</keyword>
<feature type="transmembrane region" description="Helical" evidence="7">
    <location>
        <begin position="310"/>
        <end position="329"/>
    </location>
</feature>
<keyword evidence="7" id="KW-1133">Transmembrane helix</keyword>
<dbReference type="PROSITE" id="PS50011">
    <property type="entry name" value="PROTEIN_KINASE_DOM"/>
    <property type="match status" value="1"/>
</dbReference>
<dbReference type="PROSITE" id="PS00108">
    <property type="entry name" value="PROTEIN_KINASE_ST"/>
    <property type="match status" value="1"/>
</dbReference>
<dbReference type="SMART" id="SM00220">
    <property type="entry name" value="S_TKc"/>
    <property type="match status" value="1"/>
</dbReference>
<evidence type="ECO:0000313" key="10">
    <source>
        <dbReference type="Proteomes" id="UP001500503"/>
    </source>
</evidence>
<dbReference type="InterPro" id="IPR011009">
    <property type="entry name" value="Kinase-like_dom_sf"/>
</dbReference>
<dbReference type="InterPro" id="IPR000719">
    <property type="entry name" value="Prot_kinase_dom"/>
</dbReference>
<evidence type="ECO:0000256" key="1">
    <source>
        <dbReference type="ARBA" id="ARBA00012513"/>
    </source>
</evidence>
<gene>
    <name evidence="9" type="ORF">GCM10023191_078100</name>
</gene>
<dbReference type="InterPro" id="IPR008271">
    <property type="entry name" value="Ser/Thr_kinase_AS"/>
</dbReference>
<dbReference type="EC" id="2.7.11.1" evidence="1"/>
<reference evidence="10" key="1">
    <citation type="journal article" date="2019" name="Int. J. Syst. Evol. Microbiol.">
        <title>The Global Catalogue of Microorganisms (GCM) 10K type strain sequencing project: providing services to taxonomists for standard genome sequencing and annotation.</title>
        <authorList>
            <consortium name="The Broad Institute Genomics Platform"/>
            <consortium name="The Broad Institute Genome Sequencing Center for Infectious Disease"/>
            <person name="Wu L."/>
            <person name="Ma J."/>
        </authorList>
    </citation>
    <scope>NUCLEOTIDE SEQUENCE [LARGE SCALE GENOMIC DNA]</scope>
    <source>
        <strain evidence="10">JCM 17933</strain>
    </source>
</reference>
<sequence length="629" mass="66037">MRLGAQVAGRYRLTEGPVRGGAGEIWLAHDEELGRPVVLKRALLGDDSAPAFDRLRAEARALARFSHPHVVTLYDAVRVRTRTRLASWLVLEYVPGGSLDRWPRISPESAAHIGAQIAEALAALHAEGIVHCDVKPGNIVVTAKGTAKLTDFGAAYRIDGRKTVTPNGAISHTPAYAAPEVIRGRPEPASDVFSLGVTIAALITGEPVRGGVSGAADLGHLETVADAGPVREVLAAMLRPAPADRPDAAEAHRSLLAVAGTAAPELPLHAIPTLTGLETRPPEPGPESYGGRPALWREVTTFVKRRPRRIAGVAVAVALVAGLALTPLMTGHDHHVGANRPPATPPGGSVIGEPRTADPCALTDPAPLGRYGRTEVDDDYGNFNRCDVLIHTGGENVVDVEVDLDSEPGPDQTTGAKTVEGIAVIADRLDGDECSRTLLLSPPDGDTNVTVTAKRNGKGSAPLCEVADVATLSAAKALGKGRLARRSPPLPAGSLAHHDACALLDAGALKAVPGIDARKVDAGFAGWDCRWSSTSEDIQVNLRFDRNQPLTSDDGRLIRLSGYRAFVQPRGDGDDTCVAQAVYRTYIDRSGDQTAELLYLVVQGAPSTTRLCSITTGLARSAAAALRQA</sequence>
<keyword evidence="7" id="KW-0472">Membrane</keyword>
<dbReference type="SUPFAM" id="SSF56112">
    <property type="entry name" value="Protein kinase-like (PK-like)"/>
    <property type="match status" value="1"/>
</dbReference>
<protein>
    <recommendedName>
        <fullName evidence="1">non-specific serine/threonine protein kinase</fullName>
        <ecNumber evidence="1">2.7.11.1</ecNumber>
    </recommendedName>
</protein>
<name>A0ABP8QXA8_9ACTN</name>
<keyword evidence="10" id="KW-1185">Reference proteome</keyword>
<evidence type="ECO:0000256" key="4">
    <source>
        <dbReference type="ARBA" id="ARBA00022741"/>
    </source>
</evidence>
<evidence type="ECO:0000256" key="6">
    <source>
        <dbReference type="ARBA" id="ARBA00022840"/>
    </source>
</evidence>
<dbReference type="PANTHER" id="PTHR43289">
    <property type="entry name" value="MITOGEN-ACTIVATED PROTEIN KINASE KINASE KINASE 20-RELATED"/>
    <property type="match status" value="1"/>
</dbReference>
<dbReference type="Gene3D" id="3.30.200.20">
    <property type="entry name" value="Phosphorylase Kinase, domain 1"/>
    <property type="match status" value="1"/>
</dbReference>
<feature type="domain" description="Protein kinase" evidence="8">
    <location>
        <begin position="11"/>
        <end position="255"/>
    </location>
</feature>
<evidence type="ECO:0000256" key="2">
    <source>
        <dbReference type="ARBA" id="ARBA00022527"/>
    </source>
</evidence>
<dbReference type="RefSeq" id="WP_345472632.1">
    <property type="nucleotide sequence ID" value="NZ_BAABHF010000046.1"/>
</dbReference>
<organism evidence="9 10">
    <name type="scientific">Actinoallomurus oryzae</name>
    <dbReference type="NCBI Taxonomy" id="502180"/>
    <lineage>
        <taxon>Bacteria</taxon>
        <taxon>Bacillati</taxon>
        <taxon>Actinomycetota</taxon>
        <taxon>Actinomycetes</taxon>
        <taxon>Streptosporangiales</taxon>
        <taxon>Thermomonosporaceae</taxon>
        <taxon>Actinoallomurus</taxon>
    </lineage>
</organism>
<dbReference type="Proteomes" id="UP001500503">
    <property type="component" value="Unassembled WGS sequence"/>
</dbReference>
<comment type="caution">
    <text evidence="9">The sequence shown here is derived from an EMBL/GenBank/DDBJ whole genome shotgun (WGS) entry which is preliminary data.</text>
</comment>
<proteinExistence type="predicted"/>
<keyword evidence="4" id="KW-0547">Nucleotide-binding</keyword>
<dbReference type="PANTHER" id="PTHR43289:SF6">
    <property type="entry name" value="SERINE_THREONINE-PROTEIN KINASE NEKL-3"/>
    <property type="match status" value="1"/>
</dbReference>
<keyword evidence="6" id="KW-0067">ATP-binding</keyword>